<protein>
    <submittedName>
        <fullName evidence="1">Uncharacterized protein</fullName>
    </submittedName>
</protein>
<evidence type="ECO:0000313" key="2">
    <source>
        <dbReference type="Proteomes" id="UP000240325"/>
    </source>
</evidence>
<accession>A0A2H4UVU6</accession>
<gene>
    <name evidence="1" type="ORF">BMW23_0959</name>
</gene>
<dbReference type="EMBL" id="MF782455">
    <property type="protein sequence ID" value="ATZ81004.1"/>
    <property type="molecule type" value="Genomic_DNA"/>
</dbReference>
<reference evidence="1" key="1">
    <citation type="journal article" date="2017" name="Elife">
        <title>The kinetoplastid-infecting Bodo saltans virus (BsV), a window into the most abundant giant viruses in the sea.</title>
        <authorList>
            <person name="Deeg C.M."/>
            <person name="Chow C.-E.T."/>
            <person name="Suttle C.A."/>
        </authorList>
    </citation>
    <scope>NUCLEOTIDE SEQUENCE</scope>
    <source>
        <strain evidence="1">NG1</strain>
    </source>
</reference>
<organism evidence="1">
    <name type="scientific">Bodo saltans virus</name>
    <dbReference type="NCBI Taxonomy" id="2024608"/>
    <lineage>
        <taxon>Viruses</taxon>
        <taxon>Varidnaviria</taxon>
        <taxon>Bamfordvirae</taxon>
        <taxon>Nucleocytoviricota</taxon>
        <taxon>Megaviricetes</taxon>
        <taxon>Imitervirales</taxon>
        <taxon>Mimiviridae</taxon>
        <taxon>Klosneuvirinae</taxon>
        <taxon>Theiavirus</taxon>
        <taxon>Theiavirus salishense</taxon>
    </lineage>
</organism>
<proteinExistence type="predicted"/>
<dbReference type="SUPFAM" id="SSF140860">
    <property type="entry name" value="Pseudo ankyrin repeat-like"/>
    <property type="match status" value="1"/>
</dbReference>
<evidence type="ECO:0000313" key="1">
    <source>
        <dbReference type="EMBL" id="ATZ81004.1"/>
    </source>
</evidence>
<sequence>MLLYDFYENMLKIACFGTTDKCEDCTSAAKRGHLKCLKYAHENCCP</sequence>
<keyword evidence="2" id="KW-1185">Reference proteome</keyword>
<dbReference type="Proteomes" id="UP000240325">
    <property type="component" value="Segment"/>
</dbReference>
<name>A0A2H4UVU6_9VIRU</name>